<keyword evidence="2" id="KW-1185">Reference proteome</keyword>
<sequence length="110" mass="12649">MIKNECKVVYKNGIGYVLKDGKELKWSPWLGDLFAMFYDTTMEKSVFPHKFNASYKKHIQLLQNKLKDIHHYTILELAAGSGNLADILPHDNIYVGIDISARLLRIALQK</sequence>
<dbReference type="Gene3D" id="3.40.50.150">
    <property type="entry name" value="Vaccinia Virus protein VP39"/>
    <property type="match status" value="1"/>
</dbReference>
<reference evidence="1 2" key="1">
    <citation type="journal article" date="2021" name="Nat. Commun.">
        <title>Isolation of a member of the candidate phylum Atribacteria reveals a unique cell membrane structure.</title>
        <authorList>
            <person name="Taiki K."/>
            <person name="Nobu M.K."/>
            <person name="Kusada H."/>
            <person name="Meng X.-Y."/>
            <person name="Hosoki N."/>
            <person name="Uematsu K."/>
            <person name="Yoshioka H."/>
            <person name="Kamagata Y."/>
            <person name="Tamaki H."/>
        </authorList>
    </citation>
    <scope>NUCLEOTIDE SEQUENCE [LARGE SCALE GENOMIC DNA]</scope>
    <source>
        <strain evidence="1 2">RT761</strain>
    </source>
</reference>
<name>A0A7T1AM43_ATRLM</name>
<dbReference type="EMBL" id="CP065383">
    <property type="protein sequence ID" value="QPM68424.1"/>
    <property type="molecule type" value="Genomic_DNA"/>
</dbReference>
<dbReference type="InterPro" id="IPR029063">
    <property type="entry name" value="SAM-dependent_MTases_sf"/>
</dbReference>
<dbReference type="SUPFAM" id="SSF53335">
    <property type="entry name" value="S-adenosyl-L-methionine-dependent methyltransferases"/>
    <property type="match status" value="1"/>
</dbReference>
<evidence type="ECO:0000313" key="2">
    <source>
        <dbReference type="Proteomes" id="UP000594463"/>
    </source>
</evidence>
<organism evidence="1 2">
    <name type="scientific">Atribacter laminatus</name>
    <dbReference type="NCBI Taxonomy" id="2847778"/>
    <lineage>
        <taxon>Bacteria</taxon>
        <taxon>Pseudomonadati</taxon>
        <taxon>Atribacterota</taxon>
        <taxon>Atribacteria</taxon>
        <taxon>Atribacterales</taxon>
        <taxon>Atribacteraceae</taxon>
        <taxon>Atribacter</taxon>
    </lineage>
</organism>
<dbReference type="AlphaFoldDB" id="A0A7T1AM43"/>
<evidence type="ECO:0008006" key="3">
    <source>
        <dbReference type="Google" id="ProtNLM"/>
    </source>
</evidence>
<accession>A0A7T1AM43</accession>
<dbReference type="Proteomes" id="UP000594463">
    <property type="component" value="Chromosome"/>
</dbReference>
<dbReference type="KEGG" id="alam:RT761_01644"/>
<gene>
    <name evidence="1" type="ORF">RT761_01644</name>
</gene>
<evidence type="ECO:0000313" key="1">
    <source>
        <dbReference type="EMBL" id="QPM68424.1"/>
    </source>
</evidence>
<protein>
    <recommendedName>
        <fullName evidence="3">Methyltransferase domain-containing protein</fullName>
    </recommendedName>
</protein>
<proteinExistence type="predicted"/>
<dbReference type="RefSeq" id="WP_218110931.1">
    <property type="nucleotide sequence ID" value="NZ_CP065383.1"/>
</dbReference>